<evidence type="ECO:0000256" key="1">
    <source>
        <dbReference type="SAM" id="MobiDB-lite"/>
    </source>
</evidence>
<proteinExistence type="predicted"/>
<feature type="region of interest" description="Disordered" evidence="1">
    <location>
        <begin position="1"/>
        <end position="47"/>
    </location>
</feature>
<protein>
    <submittedName>
        <fullName evidence="2">Uncharacterized protein</fullName>
    </submittedName>
</protein>
<keyword evidence="3" id="KW-1185">Reference proteome</keyword>
<dbReference type="PANTHER" id="PTHR12069:SF0">
    <property type="entry name" value="DNA-DIRECTED RNA POLYMERASE III SUBUNIT RPC5"/>
    <property type="match status" value="1"/>
</dbReference>
<evidence type="ECO:0000313" key="3">
    <source>
        <dbReference type="Proteomes" id="UP000652761"/>
    </source>
</evidence>
<dbReference type="Proteomes" id="UP000652761">
    <property type="component" value="Unassembled WGS sequence"/>
</dbReference>
<gene>
    <name evidence="2" type="ORF">Taro_041558</name>
</gene>
<organism evidence="2 3">
    <name type="scientific">Colocasia esculenta</name>
    <name type="common">Wild taro</name>
    <name type="synonym">Arum esculentum</name>
    <dbReference type="NCBI Taxonomy" id="4460"/>
    <lineage>
        <taxon>Eukaryota</taxon>
        <taxon>Viridiplantae</taxon>
        <taxon>Streptophyta</taxon>
        <taxon>Embryophyta</taxon>
        <taxon>Tracheophyta</taxon>
        <taxon>Spermatophyta</taxon>
        <taxon>Magnoliopsida</taxon>
        <taxon>Liliopsida</taxon>
        <taxon>Araceae</taxon>
        <taxon>Aroideae</taxon>
        <taxon>Colocasieae</taxon>
        <taxon>Colocasia</taxon>
    </lineage>
</organism>
<comment type="caution">
    <text evidence="2">The sequence shown here is derived from an EMBL/GenBank/DDBJ whole genome shotgun (WGS) entry which is preliminary data.</text>
</comment>
<sequence>MQLRPSMAHIDACGLNRKKHGAQSAGVTNPGDEKAEASKKPSVSQGKEIAEATNENGLDFTRIPCSGFSYLKWIEEENGVRRGRSYSFLDEPGPHVHRLDALLHLAPSESVDDVLKNITIANSKLKEIKIPMEGLKRILSPLAFERSICNDWKFKEPTDFTFIKRHPEIVKMQESLWSRHQEHITDALRGLVRNPLAATKGSTKLGSGVKATSICSVDQNPKRGNEAIVSPGSSTMSDEILEALPKALTELFRNHKVCSMNRIRQGLREMAVSKSTLPKADPRIFVLAAHGAAAPVSELEPIICKVAEKIHDVYVPKSSSNPALNPLRNVVINLLRGKPRTEKLKKGDIVAAVEMVIGKTFSASDYSQVLNELCVSNRGAGWLLKSGDEMPN</sequence>
<dbReference type="AlphaFoldDB" id="A0A843WM05"/>
<dbReference type="GO" id="GO:0005666">
    <property type="term" value="C:RNA polymerase III complex"/>
    <property type="evidence" value="ECO:0007669"/>
    <property type="project" value="TreeGrafter"/>
</dbReference>
<dbReference type="EMBL" id="NMUH01004188">
    <property type="protein sequence ID" value="MQM08696.1"/>
    <property type="molecule type" value="Genomic_DNA"/>
</dbReference>
<name>A0A843WM05_COLES</name>
<accession>A0A843WM05</accession>
<dbReference type="GO" id="GO:0042797">
    <property type="term" value="P:tRNA transcription by RNA polymerase III"/>
    <property type="evidence" value="ECO:0007669"/>
    <property type="project" value="TreeGrafter"/>
</dbReference>
<dbReference type="Pfam" id="PF04801">
    <property type="entry name" value="RPC5"/>
    <property type="match status" value="1"/>
</dbReference>
<reference evidence="2" key="1">
    <citation type="submission" date="2017-07" db="EMBL/GenBank/DDBJ databases">
        <title>Taro Niue Genome Assembly and Annotation.</title>
        <authorList>
            <person name="Atibalentja N."/>
            <person name="Keating K."/>
            <person name="Fields C.J."/>
        </authorList>
    </citation>
    <scope>NUCLEOTIDE SEQUENCE</scope>
    <source>
        <strain evidence="2">Niue_2</strain>
        <tissue evidence="2">Leaf</tissue>
    </source>
</reference>
<dbReference type="PANTHER" id="PTHR12069">
    <property type="entry name" value="DNA-DIRECTED RNA POLYMERASES III 80 KDA POLYPEPTIDE RNA POLYMERASE III SUBUNIT 5"/>
    <property type="match status" value="1"/>
</dbReference>
<dbReference type="OrthoDB" id="340681at2759"/>
<dbReference type="InterPro" id="IPR006886">
    <property type="entry name" value="RNA_pol_III_Rpc5"/>
</dbReference>
<evidence type="ECO:0000313" key="2">
    <source>
        <dbReference type="EMBL" id="MQM08696.1"/>
    </source>
</evidence>